<dbReference type="Gene3D" id="3.20.20.80">
    <property type="entry name" value="Glycosidases"/>
    <property type="match status" value="1"/>
</dbReference>
<proteinExistence type="predicted"/>
<dbReference type="AlphaFoldDB" id="A0A1D3ULH8"/>
<evidence type="ECO:0000313" key="2">
    <source>
        <dbReference type="Proteomes" id="UP000182057"/>
    </source>
</evidence>
<gene>
    <name evidence="1" type="ORF">TFUB20_01195</name>
</gene>
<dbReference type="OMA" id="QYDLWWH"/>
<dbReference type="SUPFAM" id="SSF51445">
    <property type="entry name" value="(Trans)glycosidases"/>
    <property type="match status" value="1"/>
</dbReference>
<dbReference type="Proteomes" id="UP000182057">
    <property type="component" value="Unassembled WGS sequence"/>
</dbReference>
<dbReference type="EMBL" id="FMMM01000048">
    <property type="protein sequence ID" value="SCQ20943.1"/>
    <property type="molecule type" value="Genomic_DNA"/>
</dbReference>
<accession>A0A1D3ULH8</accession>
<sequence>MNRRDFIKQSVIAGVGCSMPGWAFGKSAGEELSSGTELIWGCLLHLSFNMWEEYISPHRPFRGYRPYLRMDEALWNDAISAMAKAKVNTVVIDLGDAVAYESHPEIAVKGAWTPHRLKSELSKIRTMGIQPIPKLNFSAGHDTWMKEYSRMVSTDTYYRVCADLIREVSALFDTPPLFHLGMDEETAEHQSHYQFVVMRQNDAWWHDFYFLVDEVEKNGSQAWIWSDYMLWRQPETFFRKMPTTVVQSNWYYGEEFNLEFPYVKAYLDLEKHGYTQIPTGSYHADNQLSIKNTVAFAEKFISRNLLKGFLQTCWKPTIEEYRTRILKGIALMGEAIHTLPADS</sequence>
<name>A0A1D3ULH8_TANFO</name>
<protein>
    <recommendedName>
        <fullName evidence="3">Tat pathway signal sequence domain protein</fullName>
    </recommendedName>
</protein>
<dbReference type="InterPro" id="IPR017853">
    <property type="entry name" value="GH"/>
</dbReference>
<dbReference type="RefSeq" id="WP_014224763.1">
    <property type="nucleotide sequence ID" value="NZ_CAUPTG010000010.1"/>
</dbReference>
<evidence type="ECO:0000313" key="1">
    <source>
        <dbReference type="EMBL" id="SCQ20943.1"/>
    </source>
</evidence>
<organism evidence="1 2">
    <name type="scientific">Tannerella forsythia</name>
    <name type="common">Bacteroides forsythus</name>
    <dbReference type="NCBI Taxonomy" id="28112"/>
    <lineage>
        <taxon>Bacteria</taxon>
        <taxon>Pseudomonadati</taxon>
        <taxon>Bacteroidota</taxon>
        <taxon>Bacteroidia</taxon>
        <taxon>Bacteroidales</taxon>
        <taxon>Tannerellaceae</taxon>
        <taxon>Tannerella</taxon>
    </lineage>
</organism>
<evidence type="ECO:0008006" key="3">
    <source>
        <dbReference type="Google" id="ProtNLM"/>
    </source>
</evidence>
<reference evidence="1 2" key="1">
    <citation type="submission" date="2016-09" db="EMBL/GenBank/DDBJ databases">
        <authorList>
            <person name="Capua I."/>
            <person name="De Benedictis P."/>
            <person name="Joannis T."/>
            <person name="Lombin L.H."/>
            <person name="Cattoli G."/>
        </authorList>
    </citation>
    <scope>NUCLEOTIDE SEQUENCE [LARGE SCALE GENOMIC DNA]</scope>
    <source>
        <strain evidence="1 2">UB20</strain>
    </source>
</reference>
<dbReference type="GeneID" id="34758601"/>